<organism evidence="1 2">
    <name type="scientific">Synaphobranchus kaupii</name>
    <name type="common">Kaup's arrowtooth eel</name>
    <dbReference type="NCBI Taxonomy" id="118154"/>
    <lineage>
        <taxon>Eukaryota</taxon>
        <taxon>Metazoa</taxon>
        <taxon>Chordata</taxon>
        <taxon>Craniata</taxon>
        <taxon>Vertebrata</taxon>
        <taxon>Euteleostomi</taxon>
        <taxon>Actinopterygii</taxon>
        <taxon>Neopterygii</taxon>
        <taxon>Teleostei</taxon>
        <taxon>Anguilliformes</taxon>
        <taxon>Synaphobranchidae</taxon>
        <taxon>Synaphobranchus</taxon>
    </lineage>
</organism>
<comment type="caution">
    <text evidence="1">The sequence shown here is derived from an EMBL/GenBank/DDBJ whole genome shotgun (WGS) entry which is preliminary data.</text>
</comment>
<reference evidence="1" key="1">
    <citation type="journal article" date="2023" name="Science">
        <title>Genome structures resolve the early diversification of teleost fishes.</title>
        <authorList>
            <person name="Parey E."/>
            <person name="Louis A."/>
            <person name="Montfort J."/>
            <person name="Bouchez O."/>
            <person name="Roques C."/>
            <person name="Iampietro C."/>
            <person name="Lluch J."/>
            <person name="Castinel A."/>
            <person name="Donnadieu C."/>
            <person name="Desvignes T."/>
            <person name="Floi Bucao C."/>
            <person name="Jouanno E."/>
            <person name="Wen M."/>
            <person name="Mejri S."/>
            <person name="Dirks R."/>
            <person name="Jansen H."/>
            <person name="Henkel C."/>
            <person name="Chen W.J."/>
            <person name="Zahm M."/>
            <person name="Cabau C."/>
            <person name="Klopp C."/>
            <person name="Thompson A.W."/>
            <person name="Robinson-Rechavi M."/>
            <person name="Braasch I."/>
            <person name="Lecointre G."/>
            <person name="Bobe J."/>
            <person name="Postlethwait J.H."/>
            <person name="Berthelot C."/>
            <person name="Roest Crollius H."/>
            <person name="Guiguen Y."/>
        </authorList>
    </citation>
    <scope>NUCLEOTIDE SEQUENCE</scope>
    <source>
        <strain evidence="1">WJC10195</strain>
    </source>
</reference>
<evidence type="ECO:0000313" key="1">
    <source>
        <dbReference type="EMBL" id="KAJ8366071.1"/>
    </source>
</evidence>
<proteinExistence type="predicted"/>
<protein>
    <submittedName>
        <fullName evidence="1">Uncharacterized protein</fullName>
    </submittedName>
</protein>
<dbReference type="AlphaFoldDB" id="A0A9Q1FTP6"/>
<keyword evidence="2" id="KW-1185">Reference proteome</keyword>
<dbReference type="Proteomes" id="UP001152622">
    <property type="component" value="Chromosome 4"/>
</dbReference>
<accession>A0A9Q1FTP6</accession>
<dbReference type="EMBL" id="JAINUF010000004">
    <property type="protein sequence ID" value="KAJ8366071.1"/>
    <property type="molecule type" value="Genomic_DNA"/>
</dbReference>
<sequence length="81" mass="8963">MMDLFPQRTRTFTLATKSDQGNHVRHCGCPGPHKLTDVPGQVMPGIGQVLTGSVALLLWLRRWLLLFRACFSISTVAQQGV</sequence>
<evidence type="ECO:0000313" key="2">
    <source>
        <dbReference type="Proteomes" id="UP001152622"/>
    </source>
</evidence>
<gene>
    <name evidence="1" type="ORF">SKAU_G00149020</name>
</gene>
<name>A0A9Q1FTP6_SYNKA</name>